<sequence length="74" mass="8670">MTVYDVFETEKNQIDQLLHSGFKMTRITSNLDGDVVHMERVETNEQRTIRLTNPESRKYLTTLLIRQGREGTIT</sequence>
<gene>
    <name evidence="1" type="ORF">GCM10007111_30610</name>
</gene>
<evidence type="ECO:0000313" key="1">
    <source>
        <dbReference type="EMBL" id="GGJ66497.1"/>
    </source>
</evidence>
<dbReference type="RefSeq" id="WP_188943644.1">
    <property type="nucleotide sequence ID" value="NZ_BMPN01000005.1"/>
</dbReference>
<keyword evidence="2" id="KW-1185">Reference proteome</keyword>
<reference evidence="2" key="1">
    <citation type="journal article" date="2019" name="Int. J. Syst. Evol. Microbiol.">
        <title>The Global Catalogue of Microorganisms (GCM) 10K type strain sequencing project: providing services to taxonomists for standard genome sequencing and annotation.</title>
        <authorList>
            <consortium name="The Broad Institute Genomics Platform"/>
            <consortium name="The Broad Institute Genome Sequencing Center for Infectious Disease"/>
            <person name="Wu L."/>
            <person name="Ma J."/>
        </authorList>
    </citation>
    <scope>NUCLEOTIDE SEQUENCE [LARGE SCALE GENOMIC DNA]</scope>
    <source>
        <strain evidence="2">JCM 30071</strain>
    </source>
</reference>
<organism evidence="1 2">
    <name type="scientific">Virgibacillus kapii</name>
    <dbReference type="NCBI Taxonomy" id="1638645"/>
    <lineage>
        <taxon>Bacteria</taxon>
        <taxon>Bacillati</taxon>
        <taxon>Bacillota</taxon>
        <taxon>Bacilli</taxon>
        <taxon>Bacillales</taxon>
        <taxon>Bacillaceae</taxon>
        <taxon>Virgibacillus</taxon>
    </lineage>
</organism>
<comment type="caution">
    <text evidence="1">The sequence shown here is derived from an EMBL/GenBank/DDBJ whole genome shotgun (WGS) entry which is preliminary data.</text>
</comment>
<accession>A0ABQ2DQ13</accession>
<name>A0ABQ2DQ13_9BACI</name>
<proteinExistence type="predicted"/>
<dbReference type="EMBL" id="BMPN01000005">
    <property type="protein sequence ID" value="GGJ66497.1"/>
    <property type="molecule type" value="Genomic_DNA"/>
</dbReference>
<evidence type="ECO:0000313" key="2">
    <source>
        <dbReference type="Proteomes" id="UP000634435"/>
    </source>
</evidence>
<protein>
    <submittedName>
        <fullName evidence="1">Uncharacterized protein</fullName>
    </submittedName>
</protein>
<dbReference type="Proteomes" id="UP000634435">
    <property type="component" value="Unassembled WGS sequence"/>
</dbReference>